<reference evidence="1 2" key="1">
    <citation type="journal article" date="2023" name="ACS Omega">
        <title>Identification of the Neoaspergillic Acid Biosynthesis Gene Cluster by Establishing an In Vitro CRISPR-Ribonucleoprotein Genetic System in Aspergillus melleus.</title>
        <authorList>
            <person name="Yuan B."/>
            <person name="Grau M.F."/>
            <person name="Murata R.M."/>
            <person name="Torok T."/>
            <person name="Venkateswaran K."/>
            <person name="Stajich J.E."/>
            <person name="Wang C.C.C."/>
        </authorList>
    </citation>
    <scope>NUCLEOTIDE SEQUENCE [LARGE SCALE GENOMIC DNA]</scope>
    <source>
        <strain evidence="1 2">IMV 1140</strain>
    </source>
</reference>
<dbReference type="EMBL" id="JAOPJF010000019">
    <property type="protein sequence ID" value="KAK1146234.1"/>
    <property type="molecule type" value="Genomic_DNA"/>
</dbReference>
<proteinExistence type="predicted"/>
<evidence type="ECO:0000313" key="2">
    <source>
        <dbReference type="Proteomes" id="UP001177260"/>
    </source>
</evidence>
<accession>A0ACC3B7F0</accession>
<evidence type="ECO:0000313" key="1">
    <source>
        <dbReference type="EMBL" id="KAK1146234.1"/>
    </source>
</evidence>
<keyword evidence="2" id="KW-1185">Reference proteome</keyword>
<organism evidence="1 2">
    <name type="scientific">Aspergillus melleus</name>
    <dbReference type="NCBI Taxonomy" id="138277"/>
    <lineage>
        <taxon>Eukaryota</taxon>
        <taxon>Fungi</taxon>
        <taxon>Dikarya</taxon>
        <taxon>Ascomycota</taxon>
        <taxon>Pezizomycotina</taxon>
        <taxon>Eurotiomycetes</taxon>
        <taxon>Eurotiomycetidae</taxon>
        <taxon>Eurotiales</taxon>
        <taxon>Aspergillaceae</taxon>
        <taxon>Aspergillus</taxon>
        <taxon>Aspergillus subgen. Circumdati</taxon>
    </lineage>
</organism>
<sequence>MYASDLESTRFSPSVVPLGAMTLAVLLLVRYLLSSSKLPSVSVGIPIWGNLVQYSKDPVSFIAAATKHYGQCFTVPMLLGRTVWLRSGQLNKEYLETREDVWSFGDGMGFFLNKIVIPGYFSHLRTFVGSLSKGISRQVTLDHYGQVAQQETVKCMATWSEIAERGQSMELFEEVSFLVHKIIVRCLMGSDFYEYHVTELFDLLHSMEENVGSILHTILPAWVPHTPARRLWAARDRIHQIFELRLQEREKNPEEWRDSLDYISYTLRDPSTAHLSGFYGAHHTLLMFAAHTSTVASISWTILELLKSPQRLQTLREELASNPNVEQCAFLDALVKETGRHYSGNTDVRWARQAKTLRNVPDAITIPAGTVVSISPYLTHHDPEVWSNPRMYYPERWIEQPDLVKKLNDGTQLRYIPFGGGSHRCPGEKMATMISKLVVSTVVQHCELDLGVEGKPQDTTTLDFSKVGSPWLKGDVQVRIQKSS</sequence>
<comment type="caution">
    <text evidence="1">The sequence shown here is derived from an EMBL/GenBank/DDBJ whole genome shotgun (WGS) entry which is preliminary data.</text>
</comment>
<dbReference type="Proteomes" id="UP001177260">
    <property type="component" value="Unassembled WGS sequence"/>
</dbReference>
<protein>
    <submittedName>
        <fullName evidence="1">Uncharacterized protein</fullName>
    </submittedName>
</protein>
<gene>
    <name evidence="1" type="ORF">N8T08_003324</name>
</gene>
<name>A0ACC3B7F0_9EURO</name>